<dbReference type="SUPFAM" id="SSF63829">
    <property type="entry name" value="Calcium-dependent phosphotriesterase"/>
    <property type="match status" value="1"/>
</dbReference>
<dbReference type="Pfam" id="PF08450">
    <property type="entry name" value="SGL"/>
    <property type="match status" value="1"/>
</dbReference>
<reference evidence="5 6" key="1">
    <citation type="submission" date="2014-07" db="EMBL/GenBank/DDBJ databases">
        <authorList>
            <person name="Zhang J.E."/>
            <person name="Yang H."/>
            <person name="Guo J."/>
            <person name="Deng Z."/>
            <person name="Luo H."/>
            <person name="Luo M."/>
            <person name="Zhao B."/>
        </authorList>
    </citation>
    <scope>NUCLEOTIDE SEQUENCE [LARGE SCALE GENOMIC DNA]</scope>
    <source>
        <strain evidence="5 6">1CP</strain>
    </source>
</reference>
<protein>
    <submittedName>
        <fullName evidence="5">Senescence marker protein-30</fullName>
    </submittedName>
</protein>
<gene>
    <name evidence="5" type="ORF">R1CP_33215</name>
</gene>
<feature type="binding site" evidence="4">
    <location>
        <position position="120"/>
    </location>
    <ligand>
        <name>substrate</name>
    </ligand>
</feature>
<evidence type="ECO:0000256" key="2">
    <source>
        <dbReference type="ARBA" id="ARBA00022801"/>
    </source>
</evidence>
<dbReference type="InterPro" id="IPR011042">
    <property type="entry name" value="6-blade_b-propeller_TolB-like"/>
</dbReference>
<accession>A0A1B1KF85</accession>
<name>A0A1B1KF85_RHOOP</name>
<dbReference type="InterPro" id="IPR005511">
    <property type="entry name" value="SMP-30"/>
</dbReference>
<dbReference type="RefSeq" id="WP_039952557.1">
    <property type="nucleotide sequence ID" value="NZ_CP009111.1"/>
</dbReference>
<dbReference type="PATRIC" id="fig|37919.13.peg.6968"/>
<evidence type="ECO:0000256" key="1">
    <source>
        <dbReference type="ARBA" id="ARBA00008853"/>
    </source>
</evidence>
<comment type="similarity">
    <text evidence="1">Belongs to the SMP-30/CGR1 family.</text>
</comment>
<dbReference type="GO" id="GO:0016787">
    <property type="term" value="F:hydrolase activity"/>
    <property type="evidence" value="ECO:0007669"/>
    <property type="project" value="UniProtKB-KW"/>
</dbReference>
<evidence type="ECO:0000313" key="5">
    <source>
        <dbReference type="EMBL" id="ANS31266.1"/>
    </source>
</evidence>
<evidence type="ECO:0000256" key="4">
    <source>
        <dbReference type="PIRSR" id="PIRSR605511-2"/>
    </source>
</evidence>
<comment type="cofactor">
    <cofactor evidence="4">
        <name>Zn(2+)</name>
        <dbReference type="ChEBI" id="CHEBI:29105"/>
    </cofactor>
    <text evidence="4">Binds 1 divalent metal cation per subunit.</text>
</comment>
<dbReference type="InterPro" id="IPR013658">
    <property type="entry name" value="SGL"/>
</dbReference>
<feature type="binding site" evidence="4">
    <location>
        <position position="199"/>
    </location>
    <ligand>
        <name>a divalent metal cation</name>
        <dbReference type="ChEBI" id="CHEBI:60240"/>
    </ligand>
</feature>
<dbReference type="Proteomes" id="UP000186108">
    <property type="component" value="Chromosome"/>
</dbReference>
<dbReference type="InterPro" id="IPR051262">
    <property type="entry name" value="SMP-30/CGR1_Lactonase"/>
</dbReference>
<evidence type="ECO:0000313" key="6">
    <source>
        <dbReference type="Proteomes" id="UP000186108"/>
    </source>
</evidence>
<dbReference type="PANTHER" id="PTHR47572:SF4">
    <property type="entry name" value="LACTONASE DRP35"/>
    <property type="match status" value="1"/>
</dbReference>
<keyword evidence="2" id="KW-0378">Hydrolase</keyword>
<sequence length="289" mass="30935">MKNHSLQTISSGHGYLEAPRWHDGRLWASDFFGKHVLHFEEDGSHTAFATLEESPSGLGFLQDGSVLVVLLDPTKKKVVRIASDGSVSEYADIAHIARGMANDMLVSPSGHAYIGNFGFDLGAEDPKATTLAHVTPEGNVSRVEGDAIFPNGAALSADGRTLLLAETFGHRIDAFDVNADGSLTNFRVWAQLDESMHPDGIALDTEGGVWFGNGLTNGPESGFYRVEESGEITDSVLVPDAWAVACTFGGSDLDVLYMFCNATTLEQFGEGKSQGTVRTAQVNRRGVAQ</sequence>
<feature type="active site" description="Proton donor/acceptor" evidence="3">
    <location>
        <position position="199"/>
    </location>
</feature>
<dbReference type="EMBL" id="CP009111">
    <property type="protein sequence ID" value="ANS31266.1"/>
    <property type="molecule type" value="Genomic_DNA"/>
</dbReference>
<dbReference type="Gene3D" id="2.120.10.30">
    <property type="entry name" value="TolB, C-terminal domain"/>
    <property type="match status" value="1"/>
</dbReference>
<keyword evidence="4" id="KW-0862">Zinc</keyword>
<dbReference type="AlphaFoldDB" id="A0A1B1KF85"/>
<dbReference type="GO" id="GO:0046872">
    <property type="term" value="F:metal ion binding"/>
    <property type="evidence" value="ECO:0007669"/>
    <property type="project" value="UniProtKB-KW"/>
</dbReference>
<keyword evidence="4" id="KW-0479">Metal-binding</keyword>
<dbReference type="PANTHER" id="PTHR47572">
    <property type="entry name" value="LIPOPROTEIN-RELATED"/>
    <property type="match status" value="1"/>
</dbReference>
<feature type="binding site" evidence="4">
    <location>
        <position position="151"/>
    </location>
    <ligand>
        <name>a divalent metal cation</name>
        <dbReference type="ChEBI" id="CHEBI:60240"/>
    </ligand>
</feature>
<evidence type="ECO:0000256" key="3">
    <source>
        <dbReference type="PIRSR" id="PIRSR605511-1"/>
    </source>
</evidence>
<dbReference type="PRINTS" id="PR01790">
    <property type="entry name" value="SMP30FAMILY"/>
</dbReference>
<proteinExistence type="inferred from homology"/>
<feature type="binding site" evidence="4">
    <location>
        <position position="17"/>
    </location>
    <ligand>
        <name>a divalent metal cation</name>
        <dbReference type="ChEBI" id="CHEBI:60240"/>
    </ligand>
</feature>
<feature type="binding site" evidence="4">
    <location>
        <position position="102"/>
    </location>
    <ligand>
        <name>substrate</name>
    </ligand>
</feature>
<organism evidence="5 6">
    <name type="scientific">Rhodococcus opacus</name>
    <name type="common">Nocardia opaca</name>
    <dbReference type="NCBI Taxonomy" id="37919"/>
    <lineage>
        <taxon>Bacteria</taxon>
        <taxon>Bacillati</taxon>
        <taxon>Actinomycetota</taxon>
        <taxon>Actinomycetes</taxon>
        <taxon>Mycobacteriales</taxon>
        <taxon>Nocardiaceae</taxon>
        <taxon>Rhodococcus</taxon>
    </lineage>
</organism>